<dbReference type="InterPro" id="IPR002018">
    <property type="entry name" value="CarbesteraseB"/>
</dbReference>
<evidence type="ECO:0000313" key="3">
    <source>
        <dbReference type="Proteomes" id="UP001199642"/>
    </source>
</evidence>
<dbReference type="PANTHER" id="PTHR43142:SF6">
    <property type="entry name" value="PUTATIVE (AFU_ORTHOLOGUE AFUA_7G01710)-RELATED"/>
    <property type="match status" value="1"/>
</dbReference>
<accession>A0ABY3RVC4</accession>
<sequence length="417" mass="43658">MMLPVRVHRGIPYAQAERFGRPAPVPAGPPVPGGISVEAPQQPSRLALVMGTAAPLEQQEDCLELAIFAPVSVDPTPLPVLVWLHGGAYLTGSGGWNLYDATALAARGPMVVVAVSHRLGLLGYAPVPGISAGNRGLADQIAALGWVQRHIASYGGDPRRVTVAGQSAGAQAIVAMLGIDGTRGLFRRAVVQSAPIGLGFHSAADAARVAATVAANAGTDLTTCSVEDVLATQERAAGALAGAGLLRAAPPFQPVWGVDPLPEPEVWQQAVDARIPDVELLIGTTADEAAAFVANPHDPGSEEADAANRLRQMMTQTVFAQGATELADRWSENRGRAHLYRFERHGDANPLGACHCFELPLLFGAPEDWQDAPMLAGIPPQRTAEARASVQTRWAGFVRDGDPGWDAHAVGRPPQAL</sequence>
<evidence type="ECO:0000259" key="1">
    <source>
        <dbReference type="Pfam" id="PF00135"/>
    </source>
</evidence>
<dbReference type="InterPro" id="IPR029058">
    <property type="entry name" value="AB_hydrolase_fold"/>
</dbReference>
<dbReference type="PANTHER" id="PTHR43142">
    <property type="entry name" value="CARBOXYLIC ESTER HYDROLASE"/>
    <property type="match status" value="1"/>
</dbReference>
<protein>
    <submittedName>
        <fullName evidence="2">Carboxylesterase family protein</fullName>
    </submittedName>
</protein>
<dbReference type="RefSeq" id="WP_231820647.1">
    <property type="nucleotide sequence ID" value="NZ_CP082781.1"/>
</dbReference>
<keyword evidence="3" id="KW-1185">Reference proteome</keyword>
<feature type="domain" description="Carboxylesterase type B" evidence="1">
    <location>
        <begin position="4"/>
        <end position="297"/>
    </location>
</feature>
<gene>
    <name evidence="2" type="ORF">K8F61_03140</name>
</gene>
<reference evidence="2 3" key="1">
    <citation type="submission" date="2023-01" db="EMBL/GenBank/DDBJ databases">
        <title>Characterization of estradiol degrading bacteria Microbacterium sp. MZT7 and reveal degrading genes through genome analysis.</title>
        <authorList>
            <person name="Hao P."/>
            <person name="Gao Y."/>
        </authorList>
    </citation>
    <scope>NUCLEOTIDE SEQUENCE [LARGE SCALE GENOMIC DNA]</scope>
    <source>
        <strain evidence="2 3">MZT7</strain>
    </source>
</reference>
<dbReference type="Gene3D" id="3.40.50.1820">
    <property type="entry name" value="alpha/beta hydrolase"/>
    <property type="match status" value="1"/>
</dbReference>
<organism evidence="2 3">
    <name type="scientific">Microbacterium resistens</name>
    <dbReference type="NCBI Taxonomy" id="156977"/>
    <lineage>
        <taxon>Bacteria</taxon>
        <taxon>Bacillati</taxon>
        <taxon>Actinomycetota</taxon>
        <taxon>Actinomycetes</taxon>
        <taxon>Micrococcales</taxon>
        <taxon>Microbacteriaceae</taxon>
        <taxon>Microbacterium</taxon>
    </lineage>
</organism>
<evidence type="ECO:0000313" key="2">
    <source>
        <dbReference type="EMBL" id="UGS27220.1"/>
    </source>
</evidence>
<dbReference type="SUPFAM" id="SSF53474">
    <property type="entry name" value="alpha/beta-Hydrolases"/>
    <property type="match status" value="1"/>
</dbReference>
<proteinExistence type="predicted"/>
<name>A0ABY3RVC4_9MICO</name>
<dbReference type="EMBL" id="CP082781">
    <property type="protein sequence ID" value="UGS27220.1"/>
    <property type="molecule type" value="Genomic_DNA"/>
</dbReference>
<dbReference type="Proteomes" id="UP001199642">
    <property type="component" value="Chromosome"/>
</dbReference>
<dbReference type="Pfam" id="PF00135">
    <property type="entry name" value="COesterase"/>
    <property type="match status" value="1"/>
</dbReference>